<dbReference type="InterPro" id="IPR055152">
    <property type="entry name" value="Transketolase-like_C_2"/>
</dbReference>
<keyword evidence="10 17" id="KW-0460">Magnesium</keyword>
<keyword evidence="7" id="KW-0808">Transferase</keyword>
<dbReference type="NCBIfam" id="TIGR00232">
    <property type="entry name" value="tktlase_bact"/>
    <property type="match status" value="1"/>
</dbReference>
<sequence length="685" mass="74770">MTGNALDQLAIATIRTLSIDAVQQAKSGHPGTPMALAPLVYAIWNRVMRFDPKDPIWPNRDRFVLSNGHASMLLWSVLHLSGTHAVNAEYERLGEPSVTLDDIRRFRQLDSRTPGHPEYHWVSGVEATTGPLGQGIATSVGMAIARSWLAERYNREDFALFDYDIYAVCGDGCLMEGVGSEAASLAGHLGLENLCWIYDNNRITIEGPTSLAFTEDVAGRFRAYRWNVLQVADANDLAAIEEALGRFRKTRGRPTLIVLDSHIGYGSPHKIDTAAAHGEPLGEEEVRLAKRAYGWPEDASFLVPDGVREHFDAGIGARGAEAWQRWESLFDAYRERFPELAAEIEQMQRRELPAGWDADLPSFPPDARGLAGRDASGRVLNALARRVPWLLGGSADLGPSNRTTLTFPGAGDFGAESPGGRNLHFGVREHAMAAIVNGLSLSKLRAFGATFAIFSDYARPALRLSAMMELPTVLVLTHDAMGDGEDGPTHQPVEQLISLRAIPGLVVLRPADANEVVEAYRYVLQLRHRPAVVMLSRQPLPTFDRRRYAPAAGLARGAYVMADAPDGQPELVLIASGSEVCLVVAAHEELAARGIRSRVVSMPSWEIFEQQPEAYRQEVLPAQPAARIAVEQGSTLGWERYVGAGGLVIGMKTFGASAPLKDLQRRFGFEPERIVAAATGLLGRK</sequence>
<evidence type="ECO:0000259" key="19">
    <source>
        <dbReference type="SMART" id="SM00861"/>
    </source>
</evidence>
<evidence type="ECO:0000256" key="15">
    <source>
        <dbReference type="PIRSR" id="PIRSR605478-2"/>
    </source>
</evidence>
<reference evidence="20 21" key="1">
    <citation type="submission" date="2017-04" db="EMBL/GenBank/DDBJ databases">
        <authorList>
            <person name="Afonso C.L."/>
            <person name="Miller P.J."/>
            <person name="Scott M.A."/>
            <person name="Spackman E."/>
            <person name="Goraichik I."/>
            <person name="Dimitrov K.M."/>
            <person name="Suarez D.L."/>
            <person name="Swayne D.E."/>
        </authorList>
    </citation>
    <scope>NUCLEOTIDE SEQUENCE [LARGE SCALE GENOMIC DNA]</scope>
    <source>
        <strain evidence="20 21">USBA 355</strain>
    </source>
</reference>
<dbReference type="AlphaFoldDB" id="A0A1Y6BHT0"/>
<comment type="cofactor">
    <cofactor evidence="16">
        <name>thiamine diphosphate</name>
        <dbReference type="ChEBI" id="CHEBI:58937"/>
    </cofactor>
    <text evidence="16">Binds 1 thiamine pyrophosphate per subunit. During the reaction, the substrate forms a covalent intermediate with the cofactor.</text>
</comment>
<keyword evidence="21" id="KW-1185">Reference proteome</keyword>
<feature type="binding site" evidence="15">
    <location>
        <position position="400"/>
    </location>
    <ligand>
        <name>substrate</name>
    </ligand>
</feature>
<evidence type="ECO:0000256" key="10">
    <source>
        <dbReference type="ARBA" id="ARBA00022842"/>
    </source>
</evidence>
<evidence type="ECO:0000256" key="14">
    <source>
        <dbReference type="PIRSR" id="PIRSR605478-1"/>
    </source>
</evidence>
<evidence type="ECO:0000256" key="7">
    <source>
        <dbReference type="ARBA" id="ARBA00022679"/>
    </source>
</evidence>
<evidence type="ECO:0000256" key="18">
    <source>
        <dbReference type="PIRSR" id="PIRSR605478-5"/>
    </source>
</evidence>
<dbReference type="Gene3D" id="3.40.50.970">
    <property type="match status" value="2"/>
</dbReference>
<evidence type="ECO:0000313" key="20">
    <source>
        <dbReference type="EMBL" id="SMF03536.1"/>
    </source>
</evidence>
<dbReference type="EMBL" id="FWZX01000003">
    <property type="protein sequence ID" value="SMF03536.1"/>
    <property type="molecule type" value="Genomic_DNA"/>
</dbReference>
<feature type="binding site" evidence="16">
    <location>
        <position position="69"/>
    </location>
    <ligand>
        <name>thiamine diphosphate</name>
        <dbReference type="ChEBI" id="CHEBI:58937"/>
    </ligand>
</feature>
<evidence type="ECO:0000256" key="6">
    <source>
        <dbReference type="ARBA" id="ARBA00013152"/>
    </source>
</evidence>
<feature type="binding site" evidence="16">
    <location>
        <position position="454"/>
    </location>
    <ligand>
        <name>thiamine diphosphate</name>
        <dbReference type="ChEBI" id="CHEBI:58937"/>
    </ligand>
</feature>
<comment type="similarity">
    <text evidence="4">Belongs to the transketolase family.</text>
</comment>
<feature type="binding site" evidence="16">
    <location>
        <position position="172"/>
    </location>
    <ligand>
        <name>thiamine diphosphate</name>
        <dbReference type="ChEBI" id="CHEBI:58937"/>
    </ligand>
</feature>
<dbReference type="Gene3D" id="3.40.50.920">
    <property type="match status" value="1"/>
</dbReference>
<feature type="binding site" evidence="15">
    <location>
        <position position="373"/>
    </location>
    <ligand>
        <name>substrate</name>
    </ligand>
</feature>
<evidence type="ECO:0000256" key="1">
    <source>
        <dbReference type="ARBA" id="ARBA00001913"/>
    </source>
</evidence>
<dbReference type="InterPro" id="IPR005478">
    <property type="entry name" value="Transketolase_bac-like"/>
</dbReference>
<keyword evidence="9" id="KW-0106">Calcium</keyword>
<dbReference type="Pfam" id="PF22613">
    <property type="entry name" value="Transketolase_C_1"/>
    <property type="match status" value="1"/>
</dbReference>
<dbReference type="InterPro" id="IPR033247">
    <property type="entry name" value="Transketolase_fam"/>
</dbReference>
<feature type="binding site" evidence="16">
    <location>
        <position position="277"/>
    </location>
    <ligand>
        <name>thiamine diphosphate</name>
        <dbReference type="ChEBI" id="CHEBI:58937"/>
    </ligand>
</feature>
<feature type="site" description="Important for catalytic activity" evidence="18">
    <location>
        <position position="277"/>
    </location>
</feature>
<dbReference type="FunFam" id="3.40.50.920:FF:000003">
    <property type="entry name" value="Transketolase"/>
    <property type="match status" value="1"/>
</dbReference>
<comment type="subunit">
    <text evidence="5">Homodimer.</text>
</comment>
<dbReference type="GO" id="GO:0046872">
    <property type="term" value="F:metal ion binding"/>
    <property type="evidence" value="ECO:0007669"/>
    <property type="project" value="UniProtKB-KW"/>
</dbReference>
<comment type="catalytic activity">
    <reaction evidence="12">
        <text>D-sedoheptulose 7-phosphate + D-glyceraldehyde 3-phosphate = aldehydo-D-ribose 5-phosphate + D-xylulose 5-phosphate</text>
        <dbReference type="Rhea" id="RHEA:10508"/>
        <dbReference type="ChEBI" id="CHEBI:57483"/>
        <dbReference type="ChEBI" id="CHEBI:57737"/>
        <dbReference type="ChEBI" id="CHEBI:58273"/>
        <dbReference type="ChEBI" id="CHEBI:59776"/>
        <dbReference type="EC" id="2.2.1.1"/>
    </reaction>
</comment>
<dbReference type="Proteomes" id="UP000192917">
    <property type="component" value="Unassembled WGS sequence"/>
</dbReference>
<feature type="site" description="Important for catalytic activity" evidence="18">
    <location>
        <position position="29"/>
    </location>
</feature>
<dbReference type="Pfam" id="PF00456">
    <property type="entry name" value="Transketolase_N"/>
    <property type="match status" value="1"/>
</dbReference>
<evidence type="ECO:0000256" key="13">
    <source>
        <dbReference type="NCBIfam" id="TIGR00232"/>
    </source>
</evidence>
<accession>A0A1Y6BHT0</accession>
<proteinExistence type="inferred from homology"/>
<feature type="binding site" evidence="15">
    <location>
        <position position="486"/>
    </location>
    <ligand>
        <name>substrate</name>
    </ligand>
</feature>
<evidence type="ECO:0000256" key="5">
    <source>
        <dbReference type="ARBA" id="ARBA00011738"/>
    </source>
</evidence>
<dbReference type="FunFam" id="3.40.50.970:FF:000045">
    <property type="entry name" value="Transketolase"/>
    <property type="match status" value="1"/>
</dbReference>
<evidence type="ECO:0000256" key="8">
    <source>
        <dbReference type="ARBA" id="ARBA00022723"/>
    </source>
</evidence>
<evidence type="ECO:0000256" key="17">
    <source>
        <dbReference type="PIRSR" id="PIRSR605478-4"/>
    </source>
</evidence>
<dbReference type="GO" id="GO:0006098">
    <property type="term" value="P:pentose-phosphate shunt"/>
    <property type="evidence" value="ECO:0007669"/>
    <property type="project" value="TreeGrafter"/>
</dbReference>
<evidence type="ECO:0000256" key="3">
    <source>
        <dbReference type="ARBA" id="ARBA00001941"/>
    </source>
</evidence>
<protein>
    <recommendedName>
        <fullName evidence="6 13">Transketolase</fullName>
        <ecNumber evidence="6 13">2.2.1.1</ecNumber>
    </recommendedName>
</protein>
<dbReference type="InterPro" id="IPR009014">
    <property type="entry name" value="Transketo_C/PFOR_II"/>
</dbReference>
<dbReference type="SMART" id="SM00861">
    <property type="entry name" value="Transket_pyr"/>
    <property type="match status" value="1"/>
</dbReference>
<dbReference type="GO" id="GO:0005829">
    <property type="term" value="C:cytosol"/>
    <property type="evidence" value="ECO:0007669"/>
    <property type="project" value="TreeGrafter"/>
</dbReference>
<dbReference type="PANTHER" id="PTHR43522:SF2">
    <property type="entry name" value="TRANSKETOLASE 1-RELATED"/>
    <property type="match status" value="1"/>
</dbReference>
<feature type="binding site" evidence="15">
    <location>
        <position position="277"/>
    </location>
    <ligand>
        <name>substrate</name>
    </ligand>
</feature>
<feature type="binding site" evidence="15">
    <location>
        <position position="29"/>
    </location>
    <ligand>
        <name>substrate</name>
    </ligand>
</feature>
<feature type="binding site" evidence="17">
    <location>
        <position position="171"/>
    </location>
    <ligand>
        <name>Mg(2+)</name>
        <dbReference type="ChEBI" id="CHEBI:18420"/>
    </ligand>
</feature>
<evidence type="ECO:0000256" key="9">
    <source>
        <dbReference type="ARBA" id="ARBA00022837"/>
    </source>
</evidence>
<keyword evidence="8 17" id="KW-0479">Metal-binding</keyword>
<evidence type="ECO:0000256" key="12">
    <source>
        <dbReference type="ARBA" id="ARBA00049473"/>
    </source>
</evidence>
<dbReference type="EC" id="2.2.1.1" evidence="6 13"/>
<feature type="active site" description="Proton donor" evidence="14">
    <location>
        <position position="429"/>
    </location>
</feature>
<evidence type="ECO:0000256" key="16">
    <source>
        <dbReference type="PIRSR" id="PIRSR605478-3"/>
    </source>
</evidence>
<feature type="domain" description="Transketolase-like pyrimidine-binding" evidence="19">
    <location>
        <begin position="370"/>
        <end position="542"/>
    </location>
</feature>
<evidence type="ECO:0000256" key="11">
    <source>
        <dbReference type="ARBA" id="ARBA00023052"/>
    </source>
</evidence>
<dbReference type="InterPro" id="IPR029061">
    <property type="entry name" value="THDP-binding"/>
</dbReference>
<comment type="cofactor">
    <cofactor evidence="17">
        <name>Mg(2+)</name>
        <dbReference type="ChEBI" id="CHEBI:18420"/>
    </cofactor>
    <text evidence="17">Binds 1 Mg(2+) ion per subunit. Can also utilize other divalent metal cations, such as Ca(2+), Mn(2+) and Co(2+).</text>
</comment>
<comment type="cofactor">
    <cofactor evidence="1">
        <name>Ca(2+)</name>
        <dbReference type="ChEBI" id="CHEBI:29108"/>
    </cofactor>
</comment>
<dbReference type="Pfam" id="PF02779">
    <property type="entry name" value="Transket_pyr"/>
    <property type="match status" value="1"/>
</dbReference>
<organism evidence="20 21">
    <name type="scientific">Tistlia consotensis USBA 355</name>
    <dbReference type="NCBI Taxonomy" id="560819"/>
    <lineage>
        <taxon>Bacteria</taxon>
        <taxon>Pseudomonadati</taxon>
        <taxon>Pseudomonadota</taxon>
        <taxon>Alphaproteobacteria</taxon>
        <taxon>Rhodospirillales</taxon>
        <taxon>Rhodovibrionaceae</taxon>
        <taxon>Tistlia</taxon>
    </lineage>
</organism>
<feature type="binding site" evidence="15">
    <location>
        <position position="537"/>
    </location>
    <ligand>
        <name>substrate</name>
    </ligand>
</feature>
<name>A0A1Y6BHT0_9PROT</name>
<dbReference type="SUPFAM" id="SSF52922">
    <property type="entry name" value="TK C-terminal domain-like"/>
    <property type="match status" value="1"/>
</dbReference>
<dbReference type="CDD" id="cd02012">
    <property type="entry name" value="TPP_TK"/>
    <property type="match status" value="1"/>
</dbReference>
<dbReference type="FunFam" id="3.40.50.970:FF:000004">
    <property type="entry name" value="Transketolase"/>
    <property type="match status" value="1"/>
</dbReference>
<comment type="cofactor">
    <cofactor evidence="3">
        <name>Co(2+)</name>
        <dbReference type="ChEBI" id="CHEBI:48828"/>
    </cofactor>
</comment>
<feature type="binding site" evidence="17">
    <location>
        <position position="201"/>
    </location>
    <ligand>
        <name>Mg(2+)</name>
        <dbReference type="ChEBI" id="CHEBI:18420"/>
    </ligand>
</feature>
<feature type="binding site" evidence="17">
    <location>
        <position position="203"/>
    </location>
    <ligand>
        <name>Mg(2+)</name>
        <dbReference type="ChEBI" id="CHEBI:18420"/>
    </ligand>
</feature>
<gene>
    <name evidence="20" type="ORF">SAMN05428998_103142</name>
</gene>
<dbReference type="CDD" id="cd07033">
    <property type="entry name" value="TPP_PYR_DXS_TK_like"/>
    <property type="match status" value="1"/>
</dbReference>
<dbReference type="InterPro" id="IPR005474">
    <property type="entry name" value="Transketolase_N"/>
</dbReference>
<feature type="binding site" evidence="15">
    <location>
        <position position="490"/>
    </location>
    <ligand>
        <name>substrate</name>
    </ligand>
</feature>
<evidence type="ECO:0000313" key="21">
    <source>
        <dbReference type="Proteomes" id="UP000192917"/>
    </source>
</evidence>
<keyword evidence="11 16" id="KW-0786">Thiamine pyrophosphate</keyword>
<dbReference type="STRING" id="560819.SAMN05428998_103142"/>
<comment type="cofactor">
    <cofactor evidence="2">
        <name>Mn(2+)</name>
        <dbReference type="ChEBI" id="CHEBI:29035"/>
    </cofactor>
</comment>
<dbReference type="GO" id="GO:0004802">
    <property type="term" value="F:transketolase activity"/>
    <property type="evidence" value="ECO:0007669"/>
    <property type="project" value="UniProtKB-UniRule"/>
</dbReference>
<dbReference type="InterPro" id="IPR005475">
    <property type="entry name" value="Transketolase-like_Pyr-bd"/>
</dbReference>
<evidence type="ECO:0000256" key="2">
    <source>
        <dbReference type="ARBA" id="ARBA00001936"/>
    </source>
</evidence>
<dbReference type="PANTHER" id="PTHR43522">
    <property type="entry name" value="TRANSKETOLASE"/>
    <property type="match status" value="1"/>
</dbReference>
<feature type="binding site" evidence="15">
    <location>
        <position position="478"/>
    </location>
    <ligand>
        <name>substrate</name>
    </ligand>
</feature>
<evidence type="ECO:0000256" key="4">
    <source>
        <dbReference type="ARBA" id="ARBA00007131"/>
    </source>
</evidence>
<feature type="binding site" evidence="16">
    <location>
        <begin position="130"/>
        <end position="132"/>
    </location>
    <ligand>
        <name>thiamine diphosphate</name>
        <dbReference type="ChEBI" id="CHEBI:58937"/>
    </ligand>
</feature>
<dbReference type="RefSeq" id="WP_085121587.1">
    <property type="nucleotide sequence ID" value="NZ_FWZX01000003.1"/>
</dbReference>
<feature type="binding site" evidence="16">
    <location>
        <position position="201"/>
    </location>
    <ligand>
        <name>thiamine diphosphate</name>
        <dbReference type="ChEBI" id="CHEBI:58937"/>
    </ligand>
</feature>
<dbReference type="SUPFAM" id="SSF52518">
    <property type="entry name" value="Thiamin diphosphate-binding fold (THDP-binding)"/>
    <property type="match status" value="2"/>
</dbReference>